<dbReference type="PANTHER" id="PTHR10954">
    <property type="entry name" value="RIBONUCLEASE H2 SUBUNIT A"/>
    <property type="match status" value="1"/>
</dbReference>
<dbReference type="Pfam" id="PF01351">
    <property type="entry name" value="RNase_HII"/>
    <property type="match status" value="1"/>
</dbReference>
<dbReference type="PROSITE" id="PS51975">
    <property type="entry name" value="RNASE_H_2"/>
    <property type="match status" value="1"/>
</dbReference>
<dbReference type="GO" id="GO:0006298">
    <property type="term" value="P:mismatch repair"/>
    <property type="evidence" value="ECO:0007669"/>
    <property type="project" value="TreeGrafter"/>
</dbReference>
<evidence type="ECO:0000256" key="2">
    <source>
        <dbReference type="ARBA" id="ARBA00001936"/>
    </source>
</evidence>
<comment type="subcellular location">
    <subcellularLocation>
        <location evidence="4">Cytoplasm</location>
    </subcellularLocation>
</comment>
<proteinExistence type="inferred from homology"/>
<comment type="catalytic activity">
    <reaction evidence="1">
        <text>Endonucleolytic cleavage to 5'-phosphomonoester.</text>
        <dbReference type="EC" id="3.1.26.4"/>
    </reaction>
</comment>
<keyword evidence="11" id="KW-0255">Endonuclease</keyword>
<evidence type="ECO:0000256" key="7">
    <source>
        <dbReference type="ARBA" id="ARBA00019179"/>
    </source>
</evidence>
<evidence type="ECO:0000256" key="11">
    <source>
        <dbReference type="ARBA" id="ARBA00022759"/>
    </source>
</evidence>
<keyword evidence="10" id="KW-0479">Metal-binding</keyword>
<dbReference type="NCBIfam" id="NF000595">
    <property type="entry name" value="PRK00015.1-3"/>
    <property type="match status" value="1"/>
</dbReference>
<dbReference type="GO" id="GO:0005737">
    <property type="term" value="C:cytoplasm"/>
    <property type="evidence" value="ECO:0007669"/>
    <property type="project" value="UniProtKB-SubCell"/>
</dbReference>
<sequence length="207" mass="23358">MEFKEIQRLVNLCRYEDDLYIAGYEKIAGVDEVGRGSLAGPLVAAAVILDKRKLIIENINDSKKLTENKRKHIFKKIIRSCLCWSVVRIPPDEIDRLSITKANAIAFKRAIDSLKIKPDIVLSDFINIDLGTGYLPLVNGDQFSISIAAASIIAKVIRDQIMSKLSSYYPEYGFEHNKGYGTRKHLKSLQKYGPTMIHRVSFRGVLS</sequence>
<organism evidence="15">
    <name type="scientific">marine sediment metagenome</name>
    <dbReference type="NCBI Taxonomy" id="412755"/>
    <lineage>
        <taxon>unclassified sequences</taxon>
        <taxon>metagenomes</taxon>
        <taxon>ecological metagenomes</taxon>
    </lineage>
</organism>
<evidence type="ECO:0000259" key="14">
    <source>
        <dbReference type="PROSITE" id="PS51975"/>
    </source>
</evidence>
<dbReference type="GO" id="GO:0046872">
    <property type="term" value="F:metal ion binding"/>
    <property type="evidence" value="ECO:0007669"/>
    <property type="project" value="UniProtKB-KW"/>
</dbReference>
<evidence type="ECO:0000256" key="9">
    <source>
        <dbReference type="ARBA" id="ARBA00022722"/>
    </source>
</evidence>
<dbReference type="GO" id="GO:0003723">
    <property type="term" value="F:RNA binding"/>
    <property type="evidence" value="ECO:0007669"/>
    <property type="project" value="InterPro"/>
</dbReference>
<dbReference type="GO" id="GO:0032299">
    <property type="term" value="C:ribonuclease H2 complex"/>
    <property type="evidence" value="ECO:0007669"/>
    <property type="project" value="TreeGrafter"/>
</dbReference>
<accession>X1DTQ5</accession>
<dbReference type="InterPro" id="IPR024567">
    <property type="entry name" value="RNase_HII/HIII_dom"/>
</dbReference>
<gene>
    <name evidence="15" type="ORF">S03H2_02273</name>
</gene>
<dbReference type="EC" id="3.1.26.4" evidence="6"/>
<dbReference type="AlphaFoldDB" id="X1DTQ5"/>
<comment type="caution">
    <text evidence="15">The sequence shown here is derived from an EMBL/GenBank/DDBJ whole genome shotgun (WGS) entry which is preliminary data.</text>
</comment>
<reference evidence="15" key="1">
    <citation type="journal article" date="2014" name="Front. Microbiol.">
        <title>High frequency of phylogenetically diverse reductive dehalogenase-homologous genes in deep subseafloor sedimentary metagenomes.</title>
        <authorList>
            <person name="Kawai M."/>
            <person name="Futagami T."/>
            <person name="Toyoda A."/>
            <person name="Takaki Y."/>
            <person name="Nishi S."/>
            <person name="Hori S."/>
            <person name="Arai W."/>
            <person name="Tsubouchi T."/>
            <person name="Morono Y."/>
            <person name="Uchiyama I."/>
            <person name="Ito T."/>
            <person name="Fujiyama A."/>
            <person name="Inagaki F."/>
            <person name="Takami H."/>
        </authorList>
    </citation>
    <scope>NUCLEOTIDE SEQUENCE</scope>
    <source>
        <strain evidence="15">Expedition CK06-06</strain>
    </source>
</reference>
<evidence type="ECO:0000256" key="5">
    <source>
        <dbReference type="ARBA" id="ARBA00007383"/>
    </source>
</evidence>
<evidence type="ECO:0000256" key="8">
    <source>
        <dbReference type="ARBA" id="ARBA00022490"/>
    </source>
</evidence>
<evidence type="ECO:0000256" key="3">
    <source>
        <dbReference type="ARBA" id="ARBA00001946"/>
    </source>
</evidence>
<evidence type="ECO:0000256" key="13">
    <source>
        <dbReference type="ARBA" id="ARBA00023211"/>
    </source>
</evidence>
<name>X1DTQ5_9ZZZZ</name>
<keyword evidence="12" id="KW-0378">Hydrolase</keyword>
<feature type="domain" description="RNase H type-2" evidence="14">
    <location>
        <begin position="25"/>
        <end position="207"/>
    </location>
</feature>
<dbReference type="CDD" id="cd07182">
    <property type="entry name" value="RNase_HII_bacteria_HII_like"/>
    <property type="match status" value="1"/>
</dbReference>
<comment type="cofactor">
    <cofactor evidence="2">
        <name>Mn(2+)</name>
        <dbReference type="ChEBI" id="CHEBI:29035"/>
    </cofactor>
</comment>
<evidence type="ECO:0000256" key="6">
    <source>
        <dbReference type="ARBA" id="ARBA00012180"/>
    </source>
</evidence>
<keyword evidence="13" id="KW-0464">Manganese</keyword>
<dbReference type="EMBL" id="BARU01000744">
    <property type="protein sequence ID" value="GAH24421.1"/>
    <property type="molecule type" value="Genomic_DNA"/>
</dbReference>
<dbReference type="HAMAP" id="MF_00052_B">
    <property type="entry name" value="RNase_HII_B"/>
    <property type="match status" value="1"/>
</dbReference>
<dbReference type="NCBIfam" id="NF000594">
    <property type="entry name" value="PRK00015.1-1"/>
    <property type="match status" value="1"/>
</dbReference>
<evidence type="ECO:0000313" key="15">
    <source>
        <dbReference type="EMBL" id="GAH24421.1"/>
    </source>
</evidence>
<evidence type="ECO:0000256" key="4">
    <source>
        <dbReference type="ARBA" id="ARBA00004496"/>
    </source>
</evidence>
<dbReference type="Gene3D" id="3.30.420.10">
    <property type="entry name" value="Ribonuclease H-like superfamily/Ribonuclease H"/>
    <property type="match status" value="1"/>
</dbReference>
<dbReference type="InterPro" id="IPR012337">
    <property type="entry name" value="RNaseH-like_sf"/>
</dbReference>
<comment type="similarity">
    <text evidence="5">Belongs to the RNase HII family.</text>
</comment>
<dbReference type="PANTHER" id="PTHR10954:SF18">
    <property type="entry name" value="RIBONUCLEASE HII"/>
    <property type="match status" value="1"/>
</dbReference>
<dbReference type="InterPro" id="IPR022898">
    <property type="entry name" value="RNase_HII"/>
</dbReference>
<evidence type="ECO:0000256" key="12">
    <source>
        <dbReference type="ARBA" id="ARBA00022801"/>
    </source>
</evidence>
<dbReference type="SUPFAM" id="SSF53098">
    <property type="entry name" value="Ribonuclease H-like"/>
    <property type="match status" value="1"/>
</dbReference>
<dbReference type="GO" id="GO:0043137">
    <property type="term" value="P:DNA replication, removal of RNA primer"/>
    <property type="evidence" value="ECO:0007669"/>
    <property type="project" value="TreeGrafter"/>
</dbReference>
<keyword evidence="8" id="KW-0963">Cytoplasm</keyword>
<protein>
    <recommendedName>
        <fullName evidence="7">Ribonuclease HII</fullName>
        <ecNumber evidence="6">3.1.26.4</ecNumber>
    </recommendedName>
</protein>
<keyword evidence="9" id="KW-0540">Nuclease</keyword>
<dbReference type="InterPro" id="IPR001352">
    <property type="entry name" value="RNase_HII/HIII"/>
</dbReference>
<evidence type="ECO:0000256" key="1">
    <source>
        <dbReference type="ARBA" id="ARBA00000077"/>
    </source>
</evidence>
<dbReference type="InterPro" id="IPR036397">
    <property type="entry name" value="RNaseH_sf"/>
</dbReference>
<comment type="cofactor">
    <cofactor evidence="3">
        <name>Mg(2+)</name>
        <dbReference type="ChEBI" id="CHEBI:18420"/>
    </cofactor>
</comment>
<evidence type="ECO:0000256" key="10">
    <source>
        <dbReference type="ARBA" id="ARBA00022723"/>
    </source>
</evidence>
<dbReference type="GO" id="GO:0004523">
    <property type="term" value="F:RNA-DNA hybrid ribonuclease activity"/>
    <property type="evidence" value="ECO:0007669"/>
    <property type="project" value="UniProtKB-EC"/>
</dbReference>